<sequence length="485" mass="53255">MKKSLTIALLGTIATTSVYADDLNAKIINESVTKYSNNVETAADTNTNSPIYAFKSIAADASNIQANGEKLARGFILTNNGAVKIPNSIKPKNIYMKDQATAAQGLEKYRAERDEINSNIKKLESQKKLGWRVKVVAEQAKLKSINTKIDILKGIEKGDKAYAEEKIAQFNIVKDITVKGSKAYYNHIDKPISSYLNIAWDHAINLNYWGYRNNINMFWNARTALWNGRYHVNSRDATMAIEFNDITNYLTIQTIKSLQGSDTTKAVSLYADANTLAYIVTTLGDLESGIQDKIASPRTAQSICEADLIDIRANTKVSTARNVINKLSYKKALKTIPATHLPDRVCVGDIKVYSLDKLGNNWAIKAVRNAISSALGSEGVLYVKDHTLMLKAISTVANPFTNASIAGNGIYKQVSDADSILFGENACNFTAAKNSNNPIAKAMVVASKQIAGQLSKDQVIDPAFEEKVFLTLQANMFENLNKVLS</sequence>
<proteinExistence type="predicted"/>
<feature type="signal peptide" evidence="1">
    <location>
        <begin position="1"/>
        <end position="20"/>
    </location>
</feature>
<evidence type="ECO:0000256" key="1">
    <source>
        <dbReference type="SAM" id="SignalP"/>
    </source>
</evidence>
<keyword evidence="1" id="KW-0732">Signal</keyword>
<dbReference type="HOGENOM" id="CLU_563552_0_0_6"/>
<feature type="chain" id="PRO_5003311285" evidence="1">
    <location>
        <begin position="21"/>
        <end position="485"/>
    </location>
</feature>
<accession>F4BGP0</accession>
<evidence type="ECO:0000313" key="3">
    <source>
        <dbReference type="Proteomes" id="UP000008303"/>
    </source>
</evidence>
<dbReference type="AlphaFoldDB" id="F4BGP0"/>
<dbReference type="PATRIC" id="fig|676032.3.peg.1339"/>
<dbReference type="Proteomes" id="UP000008303">
    <property type="component" value="Chromosome"/>
</dbReference>
<dbReference type="RefSeq" id="WP_014548623.1">
    <property type="nucleotide sequence ID" value="NC_017449.1"/>
</dbReference>
<dbReference type="EMBL" id="CP002558">
    <property type="protein sequence ID" value="AEE26634.1"/>
    <property type="molecule type" value="Genomic_DNA"/>
</dbReference>
<reference evidence="3" key="1">
    <citation type="journal article" date="2011" name="Appl. Environ. Microbiol.">
        <title>Common ancestry and novel genetic traits of Francisella novicida-like isolates from North America and Australia as revealed by comparative genomic analyses.</title>
        <authorList>
            <person name="Siddaramappa S."/>
            <person name="Challacombe J.F."/>
            <person name="Petersen J.M."/>
            <person name="Pillai S."/>
            <person name="Hogg G."/>
            <person name="Kuske C.R."/>
        </authorList>
    </citation>
    <scope>NUCLEOTIDE SEQUENCE [LARGE SCALE GENOMIC DNA]</scope>
    <source>
        <strain evidence="3">3523</strain>
    </source>
</reference>
<name>F4BGP0_9GAMM</name>
<evidence type="ECO:0000313" key="2">
    <source>
        <dbReference type="EMBL" id="AEE26634.1"/>
    </source>
</evidence>
<organism evidence="2 3">
    <name type="scientific">Francisella hispaniensis</name>
    <dbReference type="NCBI Taxonomy" id="622488"/>
    <lineage>
        <taxon>Bacteria</taxon>
        <taxon>Pseudomonadati</taxon>
        <taxon>Pseudomonadota</taxon>
        <taxon>Gammaproteobacteria</taxon>
        <taxon>Thiotrichales</taxon>
        <taxon>Francisellaceae</taxon>
        <taxon>Francisella</taxon>
    </lineage>
</organism>
<protein>
    <submittedName>
        <fullName evidence="2">Hypothetical membrane protein</fullName>
    </submittedName>
</protein>
<dbReference type="KEGG" id="fcn:FN3523_1331"/>
<gene>
    <name evidence="2" type="ordered locus">FN3523_1331</name>
</gene>